<evidence type="ECO:0000313" key="2">
    <source>
        <dbReference type="EMBL" id="MFN6551349.1"/>
    </source>
</evidence>
<dbReference type="EMBL" id="JBKBDE010000003">
    <property type="protein sequence ID" value="MFN6551349.1"/>
    <property type="molecule type" value="Genomic_DNA"/>
</dbReference>
<organism evidence="2 3">
    <name type="scientific">Mycolicibacterium septicum</name>
    <dbReference type="NCBI Taxonomy" id="98668"/>
    <lineage>
        <taxon>Bacteria</taxon>
        <taxon>Bacillati</taxon>
        <taxon>Actinomycetota</taxon>
        <taxon>Actinomycetes</taxon>
        <taxon>Mycobacteriales</taxon>
        <taxon>Mycobacteriaceae</taxon>
        <taxon>Mycolicibacterium</taxon>
    </lineage>
</organism>
<accession>A0ABW9LVU0</accession>
<name>A0ABW9LVU0_9MYCO</name>
<evidence type="ECO:0000313" key="3">
    <source>
        <dbReference type="Proteomes" id="UP001635817"/>
    </source>
</evidence>
<proteinExistence type="predicted"/>
<dbReference type="CDD" id="cd00165">
    <property type="entry name" value="S4"/>
    <property type="match status" value="1"/>
</dbReference>
<reference evidence="2 3" key="1">
    <citation type="submission" date="2024-12" db="EMBL/GenBank/DDBJ databases">
        <title>The coexistence of Mycolicibacterium septicum and Mycolicibacterium nivoides in clinical samples.</title>
        <authorList>
            <person name="Wang C."/>
            <person name="Feng Y."/>
            <person name="Zong Z."/>
        </authorList>
    </citation>
    <scope>NUCLEOTIDE SEQUENCE [LARGE SCALE GENOMIC DNA]</scope>
    <source>
        <strain evidence="2 3">120310</strain>
    </source>
</reference>
<dbReference type="Proteomes" id="UP001635817">
    <property type="component" value="Unassembled WGS sequence"/>
</dbReference>
<gene>
    <name evidence="2" type="ORF">ACK4CP_13160</name>
</gene>
<evidence type="ECO:0000256" key="1">
    <source>
        <dbReference type="PROSITE-ProRule" id="PRU00182"/>
    </source>
</evidence>
<keyword evidence="3" id="KW-1185">Reference proteome</keyword>
<protein>
    <submittedName>
        <fullName evidence="2">RNA-binding S4 domain-containing protein</fullName>
    </submittedName>
</protein>
<dbReference type="SUPFAM" id="SSF55174">
    <property type="entry name" value="Alpha-L RNA-binding motif"/>
    <property type="match status" value="1"/>
</dbReference>
<dbReference type="Pfam" id="PF13275">
    <property type="entry name" value="S4_2"/>
    <property type="match status" value="1"/>
</dbReference>
<comment type="caution">
    <text evidence="2">The sequence shown here is derived from an EMBL/GenBank/DDBJ whole genome shotgun (WGS) entry which is preliminary data.</text>
</comment>
<dbReference type="RefSeq" id="WP_409549994.1">
    <property type="nucleotide sequence ID" value="NZ_JBKBDE010000003.1"/>
</dbReference>
<sequence length="72" mass="7680">MTPDDVPIRDESIRLGQFLKLASLIDSGADAKSVIADGLVSVNGEVELRRGRQLRPGDTVSLGDRTARVTCA</sequence>
<dbReference type="PROSITE" id="PS50889">
    <property type="entry name" value="S4"/>
    <property type="match status" value="1"/>
</dbReference>
<dbReference type="InterPro" id="IPR036986">
    <property type="entry name" value="S4_RNA-bd_sf"/>
</dbReference>
<keyword evidence="1" id="KW-0694">RNA-binding</keyword>
<dbReference type="Gene3D" id="3.10.290.10">
    <property type="entry name" value="RNA-binding S4 domain"/>
    <property type="match status" value="1"/>
</dbReference>